<dbReference type="AlphaFoldDB" id="A0A5Q0UF39"/>
<keyword evidence="3" id="KW-0732">Signal</keyword>
<feature type="compositionally biased region" description="Basic and acidic residues" evidence="7">
    <location>
        <begin position="24"/>
        <end position="51"/>
    </location>
</feature>
<evidence type="ECO:0000313" key="11">
    <source>
        <dbReference type="Proteomes" id="UP000377803"/>
    </source>
</evidence>
<dbReference type="PANTHER" id="PTHR13887:SF14">
    <property type="entry name" value="DISULFIDE BOND FORMATION PROTEIN D"/>
    <property type="match status" value="1"/>
</dbReference>
<protein>
    <submittedName>
        <fullName evidence="10">DSBA oxidoreductase DsbC</fullName>
    </submittedName>
</protein>
<dbReference type="PROSITE" id="PS00028">
    <property type="entry name" value="ZINC_FINGER_C2H2_1"/>
    <property type="match status" value="1"/>
</dbReference>
<evidence type="ECO:0000256" key="2">
    <source>
        <dbReference type="ARBA" id="ARBA00007787"/>
    </source>
</evidence>
<dbReference type="InterPro" id="IPR012336">
    <property type="entry name" value="Thioredoxin-like_fold"/>
</dbReference>
<evidence type="ECO:0000256" key="5">
    <source>
        <dbReference type="ARBA" id="ARBA00023157"/>
    </source>
</evidence>
<evidence type="ECO:0000256" key="7">
    <source>
        <dbReference type="SAM" id="MobiDB-lite"/>
    </source>
</evidence>
<keyword evidence="11" id="KW-1185">Reference proteome</keyword>
<organism evidence="10 11">
    <name type="scientific">Candidatus Nanohalobium constans</name>
    <dbReference type="NCBI Taxonomy" id="2565781"/>
    <lineage>
        <taxon>Archaea</taxon>
        <taxon>Candidatus Nanohalarchaeota</taxon>
        <taxon>Candidatus Nanohalobia</taxon>
        <taxon>Candidatus Nanohalobiales</taxon>
        <taxon>Candidatus Nanohalobiaceae</taxon>
        <taxon>Candidatus Nanohalobium</taxon>
    </lineage>
</organism>
<dbReference type="GO" id="GO:0016491">
    <property type="term" value="F:oxidoreductase activity"/>
    <property type="evidence" value="ECO:0007669"/>
    <property type="project" value="UniProtKB-KW"/>
</dbReference>
<feature type="domain" description="C2H2-type" evidence="9">
    <location>
        <begin position="4"/>
        <end position="25"/>
    </location>
</feature>
<keyword evidence="8" id="KW-0812">Transmembrane</keyword>
<keyword evidence="6" id="KW-0676">Redox-active center</keyword>
<feature type="transmembrane region" description="Helical" evidence="8">
    <location>
        <begin position="59"/>
        <end position="80"/>
    </location>
</feature>
<proteinExistence type="inferred from homology"/>
<keyword evidence="8" id="KW-0472">Membrane</keyword>
<evidence type="ECO:0000259" key="9">
    <source>
        <dbReference type="PROSITE" id="PS00028"/>
    </source>
</evidence>
<comment type="similarity">
    <text evidence="1">Belongs to the thioredoxin family. DsbA subfamily.</text>
</comment>
<dbReference type="CDD" id="cd02972">
    <property type="entry name" value="DsbA_family"/>
    <property type="match status" value="1"/>
</dbReference>
<dbReference type="InterPro" id="IPR013087">
    <property type="entry name" value="Znf_C2H2_type"/>
</dbReference>
<keyword evidence="8" id="KW-1133">Transmembrane helix</keyword>
<dbReference type="PANTHER" id="PTHR13887">
    <property type="entry name" value="GLUTATHIONE S-TRANSFERASE KAPPA"/>
    <property type="match status" value="1"/>
</dbReference>
<reference evidence="11" key="1">
    <citation type="submission" date="2019-05" db="EMBL/GenBank/DDBJ databases">
        <title>Candidatus Nanohalobium constans, a novel model system to study the DPANN nano-sized archaea: genomic and physiological characterization of a nanoarchaeon co-cultured with its chitinotrophic host.</title>
        <authorList>
            <person name="La Cono V."/>
            <person name="Arcadi E."/>
            <person name="Crisafi F."/>
            <person name="Denaro R."/>
            <person name="La Spada G."/>
            <person name="Messina E."/>
            <person name="Smedile F."/>
            <person name="Toshchakov S.V."/>
            <person name="Shevchenko M.A."/>
            <person name="Golyshin P.N."/>
            <person name="Golyshina O.V."/>
            <person name="Ferrer M."/>
            <person name="Rohde M."/>
            <person name="Mushegian A."/>
            <person name="Sorokin D.Y."/>
            <person name="Giuliano L."/>
            <person name="Yakimov M.M."/>
        </authorList>
    </citation>
    <scope>NUCLEOTIDE SEQUENCE [LARGE SCALE GENOMIC DNA]</scope>
    <source>
        <strain evidence="11">LC1Nh</strain>
    </source>
</reference>
<dbReference type="GeneID" id="42364432"/>
<name>A0A5Q0UF39_9ARCH</name>
<dbReference type="Pfam" id="PF13462">
    <property type="entry name" value="Thioredoxin_4"/>
    <property type="match status" value="1"/>
</dbReference>
<accession>A0A5Q0UF39</accession>
<dbReference type="EMBL" id="CP040089">
    <property type="protein sequence ID" value="QGA79961.1"/>
    <property type="molecule type" value="Genomic_DNA"/>
</dbReference>
<gene>
    <name evidence="10" type="ORF">LC1Nh_0053</name>
</gene>
<dbReference type="KEGG" id="ncon:LC1Nh_0053"/>
<dbReference type="Proteomes" id="UP000377803">
    <property type="component" value="Chromosome"/>
</dbReference>
<evidence type="ECO:0000256" key="1">
    <source>
        <dbReference type="ARBA" id="ARBA00005791"/>
    </source>
</evidence>
<evidence type="ECO:0000256" key="4">
    <source>
        <dbReference type="ARBA" id="ARBA00023002"/>
    </source>
</evidence>
<keyword evidence="5" id="KW-1015">Disulfide bond</keyword>
<sequence>MVDCDFCDESFESEEELHVHWLEEHEDKLNSHQKDDAKKSKREVEEREKQVKQRRKTQMFQGIGIVVLLGIGAVLGPQIADAVLPNNASNITVEGEPVLGSENASVTVVEYGDFQCPACNSFEQRTFSKLKTNYIDTDKARFVWKDYSLTQIHEWAEPGAEAMECVYREDEEAFWNVKSTLFNQQETIGINNVESNIIDWAGQEGVNTTEVESCIEDGDAREEVRQDKTEGQANGVTGTPTVFVNGEQVDSSYASISQAIDKELNSE</sequence>
<dbReference type="SUPFAM" id="SSF52833">
    <property type="entry name" value="Thioredoxin-like"/>
    <property type="match status" value="1"/>
</dbReference>
<evidence type="ECO:0000256" key="3">
    <source>
        <dbReference type="ARBA" id="ARBA00022729"/>
    </source>
</evidence>
<dbReference type="InterPro" id="IPR036249">
    <property type="entry name" value="Thioredoxin-like_sf"/>
</dbReference>
<feature type="region of interest" description="Disordered" evidence="7">
    <location>
        <begin position="24"/>
        <end position="53"/>
    </location>
</feature>
<dbReference type="OrthoDB" id="15256at2157"/>
<evidence type="ECO:0000313" key="10">
    <source>
        <dbReference type="EMBL" id="QGA79961.1"/>
    </source>
</evidence>
<evidence type="ECO:0000256" key="8">
    <source>
        <dbReference type="SAM" id="Phobius"/>
    </source>
</evidence>
<evidence type="ECO:0000256" key="6">
    <source>
        <dbReference type="ARBA" id="ARBA00023284"/>
    </source>
</evidence>
<comment type="similarity">
    <text evidence="2">Belongs to the glutaredoxin family.</text>
</comment>
<keyword evidence="4" id="KW-0560">Oxidoreductase</keyword>
<dbReference type="Gene3D" id="3.40.30.10">
    <property type="entry name" value="Glutaredoxin"/>
    <property type="match status" value="1"/>
</dbReference>
<dbReference type="RefSeq" id="WP_153549698.1">
    <property type="nucleotide sequence ID" value="NZ_CP040089.1"/>
</dbReference>